<feature type="compositionally biased region" description="Polar residues" evidence="1">
    <location>
        <begin position="270"/>
        <end position="283"/>
    </location>
</feature>
<name>A0A6J1DW92_MOMCH</name>
<dbReference type="Proteomes" id="UP000504603">
    <property type="component" value="Unplaced"/>
</dbReference>
<feature type="region of interest" description="Disordered" evidence="1">
    <location>
        <begin position="252"/>
        <end position="283"/>
    </location>
</feature>
<gene>
    <name evidence="3" type="primary">LOC111025046</name>
</gene>
<protein>
    <submittedName>
        <fullName evidence="3">Uncharacterized protein LOC111025046</fullName>
    </submittedName>
</protein>
<evidence type="ECO:0000313" key="3">
    <source>
        <dbReference type="RefSeq" id="XP_022158590.1"/>
    </source>
</evidence>
<proteinExistence type="predicted"/>
<accession>A0A6J1DW92</accession>
<evidence type="ECO:0000313" key="2">
    <source>
        <dbReference type="Proteomes" id="UP000504603"/>
    </source>
</evidence>
<feature type="compositionally biased region" description="Acidic residues" evidence="1">
    <location>
        <begin position="252"/>
        <end position="262"/>
    </location>
</feature>
<dbReference type="RefSeq" id="XP_022158590.1">
    <property type="nucleotide sequence ID" value="XM_022302898.1"/>
</dbReference>
<evidence type="ECO:0000256" key="1">
    <source>
        <dbReference type="SAM" id="MobiDB-lite"/>
    </source>
</evidence>
<reference evidence="3" key="1">
    <citation type="submission" date="2025-08" db="UniProtKB">
        <authorList>
            <consortium name="RefSeq"/>
        </authorList>
    </citation>
    <scope>IDENTIFICATION</scope>
    <source>
        <strain evidence="3">OHB3-1</strain>
    </source>
</reference>
<dbReference type="KEGG" id="mcha:111025046"/>
<sequence length="283" mass="31076">MPSISSWDHAKTSELDLRKLISSSLSVAPSLVPMLTCFSGLSKGTSSSSSVGAEDSLLPSLGTFVRVKQKSNSRKKITSTVYKLSIKPILELTQATFDTLKYNKDHFPRGRKIGTLVTDKLLLESGLLDYNPLVRPVEASRPNSELAMVCGFSSSVKRRLTADLKVEKERIANGVLLEEALRQHPDFDGFAKDFSDAGFKFLMKGIAADMPHLQIDLGDLKKRYAKKWASGLDGTPGPQSLVDKYARELDFDYSDTEDEDAPSQEPADVGTTQEEVPSQQGRS</sequence>
<organism evidence="2 3">
    <name type="scientific">Momordica charantia</name>
    <name type="common">Bitter gourd</name>
    <name type="synonym">Balsam pear</name>
    <dbReference type="NCBI Taxonomy" id="3673"/>
    <lineage>
        <taxon>Eukaryota</taxon>
        <taxon>Viridiplantae</taxon>
        <taxon>Streptophyta</taxon>
        <taxon>Embryophyta</taxon>
        <taxon>Tracheophyta</taxon>
        <taxon>Spermatophyta</taxon>
        <taxon>Magnoliopsida</taxon>
        <taxon>eudicotyledons</taxon>
        <taxon>Gunneridae</taxon>
        <taxon>Pentapetalae</taxon>
        <taxon>rosids</taxon>
        <taxon>fabids</taxon>
        <taxon>Cucurbitales</taxon>
        <taxon>Cucurbitaceae</taxon>
        <taxon>Momordiceae</taxon>
        <taxon>Momordica</taxon>
    </lineage>
</organism>
<keyword evidence="2" id="KW-1185">Reference proteome</keyword>
<dbReference type="AlphaFoldDB" id="A0A6J1DW92"/>
<dbReference type="GeneID" id="111025046"/>